<evidence type="ECO:0000256" key="1">
    <source>
        <dbReference type="ARBA" id="ARBA00006484"/>
    </source>
</evidence>
<comment type="caution">
    <text evidence="4">The sequence shown here is derived from an EMBL/GenBank/DDBJ whole genome shotgun (WGS) entry which is preliminary data.</text>
</comment>
<protein>
    <submittedName>
        <fullName evidence="4">Uncharacterized protein</fullName>
    </submittedName>
</protein>
<accession>A0AAD4EQB5</accession>
<dbReference type="AlphaFoldDB" id="A0AAD4EQB5"/>
<keyword evidence="2" id="KW-0560">Oxidoreductase</keyword>
<gene>
    <name evidence="4" type="ORF">NEMBOFW57_010012</name>
</gene>
<evidence type="ECO:0000256" key="2">
    <source>
        <dbReference type="ARBA" id="ARBA00023002"/>
    </source>
</evidence>
<dbReference type="GO" id="GO:0006633">
    <property type="term" value="P:fatty acid biosynthetic process"/>
    <property type="evidence" value="ECO:0007669"/>
    <property type="project" value="TreeGrafter"/>
</dbReference>
<dbReference type="FunFam" id="3.40.50.720:FF:000173">
    <property type="entry name" value="3-oxoacyl-[acyl-carrier protein] reductase"/>
    <property type="match status" value="1"/>
</dbReference>
<name>A0AAD4EQB5_9PEZI</name>
<evidence type="ECO:0000313" key="5">
    <source>
        <dbReference type="Proteomes" id="UP001197093"/>
    </source>
</evidence>
<organism evidence="4 5">
    <name type="scientific">Staphylotrichum longicolle</name>
    <dbReference type="NCBI Taxonomy" id="669026"/>
    <lineage>
        <taxon>Eukaryota</taxon>
        <taxon>Fungi</taxon>
        <taxon>Dikarya</taxon>
        <taxon>Ascomycota</taxon>
        <taxon>Pezizomycotina</taxon>
        <taxon>Sordariomycetes</taxon>
        <taxon>Sordariomycetidae</taxon>
        <taxon>Sordariales</taxon>
        <taxon>Chaetomiaceae</taxon>
        <taxon>Staphylotrichum</taxon>
    </lineage>
</organism>
<dbReference type="InterPro" id="IPR036291">
    <property type="entry name" value="NAD(P)-bd_dom_sf"/>
</dbReference>
<reference evidence="4" key="1">
    <citation type="submission" date="2023-02" db="EMBL/GenBank/DDBJ databases">
        <authorList>
            <person name="Palmer J.M."/>
        </authorList>
    </citation>
    <scope>NUCLEOTIDE SEQUENCE</scope>
    <source>
        <strain evidence="4">FW57</strain>
    </source>
</reference>
<dbReference type="Gene3D" id="3.40.50.720">
    <property type="entry name" value="NAD(P)-binding Rossmann-like Domain"/>
    <property type="match status" value="1"/>
</dbReference>
<evidence type="ECO:0000313" key="4">
    <source>
        <dbReference type="EMBL" id="KAG7285385.1"/>
    </source>
</evidence>
<evidence type="ECO:0000256" key="3">
    <source>
        <dbReference type="RuleBase" id="RU000363"/>
    </source>
</evidence>
<dbReference type="Proteomes" id="UP001197093">
    <property type="component" value="Unassembled WGS sequence"/>
</dbReference>
<dbReference type="PRINTS" id="PR00081">
    <property type="entry name" value="GDHRDH"/>
</dbReference>
<dbReference type="EMBL" id="JAHCVI010000005">
    <property type="protein sequence ID" value="KAG7285385.1"/>
    <property type="molecule type" value="Genomic_DNA"/>
</dbReference>
<dbReference type="PRINTS" id="PR00080">
    <property type="entry name" value="SDRFAMILY"/>
</dbReference>
<dbReference type="SUPFAM" id="SSF51735">
    <property type="entry name" value="NAD(P)-binding Rossmann-fold domains"/>
    <property type="match status" value="1"/>
</dbReference>
<dbReference type="PANTHER" id="PTHR42760:SF133">
    <property type="entry name" value="3-OXOACYL-[ACYL-CARRIER-PROTEIN] REDUCTASE"/>
    <property type="match status" value="1"/>
</dbReference>
<comment type="similarity">
    <text evidence="1 3">Belongs to the short-chain dehydrogenases/reductases (SDR) family.</text>
</comment>
<dbReference type="Pfam" id="PF00106">
    <property type="entry name" value="adh_short"/>
    <property type="match status" value="1"/>
</dbReference>
<keyword evidence="5" id="KW-1185">Reference proteome</keyword>
<dbReference type="InterPro" id="IPR002347">
    <property type="entry name" value="SDR_fam"/>
</dbReference>
<sequence>MNRFPLAGKTAVVTGGAGGIGFAIASRFAHEGASVVLAGRTQSKLHAALSQLQEIKPWTPPQPQAHSTHCLDVRTPRGWASLVEAHKKIDILVNCAGETQHSLLLRLGEEEVDNLLASNLRSAILGCKTVGKQMTARHSGGSIINVSSLLAYRAAAGTAVYAAAKAGQLGLTTALSQEFARSSIRVNAIVPGYIETDMTQDLANKTDLMKRIPLGRFGKASEVADAAAFLAKNDYANNCILNLDGGLSAV</sequence>
<dbReference type="GO" id="GO:0048038">
    <property type="term" value="F:quinone binding"/>
    <property type="evidence" value="ECO:0007669"/>
    <property type="project" value="TreeGrafter"/>
</dbReference>
<proteinExistence type="inferred from homology"/>
<dbReference type="GO" id="GO:0016616">
    <property type="term" value="F:oxidoreductase activity, acting on the CH-OH group of donors, NAD or NADP as acceptor"/>
    <property type="evidence" value="ECO:0007669"/>
    <property type="project" value="TreeGrafter"/>
</dbReference>
<dbReference type="PANTHER" id="PTHR42760">
    <property type="entry name" value="SHORT-CHAIN DEHYDROGENASES/REDUCTASES FAMILY MEMBER"/>
    <property type="match status" value="1"/>
</dbReference>